<keyword evidence="1" id="KW-0812">Transmembrane</keyword>
<name>A0ABV6PTK7_9BURK</name>
<feature type="transmembrane region" description="Helical" evidence="1">
    <location>
        <begin position="12"/>
        <end position="29"/>
    </location>
</feature>
<gene>
    <name evidence="2" type="ORF">ACFFGG_11565</name>
</gene>
<keyword evidence="1" id="KW-1133">Transmembrane helix</keyword>
<dbReference type="EMBL" id="JBHLTN010000021">
    <property type="protein sequence ID" value="MFC0593197.1"/>
    <property type="molecule type" value="Genomic_DNA"/>
</dbReference>
<comment type="caution">
    <text evidence="2">The sequence shown here is derived from an EMBL/GenBank/DDBJ whole genome shotgun (WGS) entry which is preliminary data.</text>
</comment>
<evidence type="ECO:0000256" key="1">
    <source>
        <dbReference type="SAM" id="Phobius"/>
    </source>
</evidence>
<dbReference type="RefSeq" id="WP_377483219.1">
    <property type="nucleotide sequence ID" value="NZ_JBHLTN010000021.1"/>
</dbReference>
<protein>
    <recommendedName>
        <fullName evidence="4">DUF2730 family protein</fullName>
    </recommendedName>
</protein>
<accession>A0ABV6PTK7</accession>
<proteinExistence type="predicted"/>
<sequence>MNAFWDGWIADAVLLLMVVALAIYIWRLTEMLDGVARRHELLQQSIGSLPRAGEMTDLRVQVASLDAKQASMLAEVHSTRAATRRIEDFLLRASRKDHDSQF</sequence>
<dbReference type="Proteomes" id="UP001589834">
    <property type="component" value="Unassembled WGS sequence"/>
</dbReference>
<organism evidence="2 3">
    <name type="scientific">Ottowia pentelensis</name>
    <dbReference type="NCBI Taxonomy" id="511108"/>
    <lineage>
        <taxon>Bacteria</taxon>
        <taxon>Pseudomonadati</taxon>
        <taxon>Pseudomonadota</taxon>
        <taxon>Betaproteobacteria</taxon>
        <taxon>Burkholderiales</taxon>
        <taxon>Comamonadaceae</taxon>
        <taxon>Ottowia</taxon>
    </lineage>
</organism>
<keyword evidence="3" id="KW-1185">Reference proteome</keyword>
<evidence type="ECO:0000313" key="3">
    <source>
        <dbReference type="Proteomes" id="UP001589834"/>
    </source>
</evidence>
<reference evidence="2 3" key="1">
    <citation type="submission" date="2024-09" db="EMBL/GenBank/DDBJ databases">
        <authorList>
            <person name="Sun Q."/>
            <person name="Mori K."/>
        </authorList>
    </citation>
    <scope>NUCLEOTIDE SEQUENCE [LARGE SCALE GENOMIC DNA]</scope>
    <source>
        <strain evidence="2 3">NCAIM B.02336</strain>
    </source>
</reference>
<evidence type="ECO:0008006" key="4">
    <source>
        <dbReference type="Google" id="ProtNLM"/>
    </source>
</evidence>
<keyword evidence="1" id="KW-0472">Membrane</keyword>
<evidence type="ECO:0000313" key="2">
    <source>
        <dbReference type="EMBL" id="MFC0593197.1"/>
    </source>
</evidence>